<gene>
    <name evidence="1" type="ORF">ARALYDRAFT_909246</name>
</gene>
<organism evidence="2">
    <name type="scientific">Arabidopsis lyrata subsp. lyrata</name>
    <name type="common">Lyre-leaved rock-cress</name>
    <dbReference type="NCBI Taxonomy" id="81972"/>
    <lineage>
        <taxon>Eukaryota</taxon>
        <taxon>Viridiplantae</taxon>
        <taxon>Streptophyta</taxon>
        <taxon>Embryophyta</taxon>
        <taxon>Tracheophyta</taxon>
        <taxon>Spermatophyta</taxon>
        <taxon>Magnoliopsida</taxon>
        <taxon>eudicotyledons</taxon>
        <taxon>Gunneridae</taxon>
        <taxon>Pentapetalae</taxon>
        <taxon>rosids</taxon>
        <taxon>malvids</taxon>
        <taxon>Brassicales</taxon>
        <taxon>Brassicaceae</taxon>
        <taxon>Camelineae</taxon>
        <taxon>Arabidopsis</taxon>
    </lineage>
</organism>
<dbReference type="STRING" id="81972.D7M551"/>
<dbReference type="AlphaFoldDB" id="D7M551"/>
<dbReference type="Gramene" id="scaffold_601303.1">
    <property type="protein sequence ID" value="scaffold_601303.1"/>
    <property type="gene ID" value="scaffold_601303.1"/>
</dbReference>
<reference evidence="2" key="1">
    <citation type="journal article" date="2011" name="Nat. Genet.">
        <title>The Arabidopsis lyrata genome sequence and the basis of rapid genome size change.</title>
        <authorList>
            <person name="Hu T.T."/>
            <person name="Pattyn P."/>
            <person name="Bakker E.G."/>
            <person name="Cao J."/>
            <person name="Cheng J.-F."/>
            <person name="Clark R.M."/>
            <person name="Fahlgren N."/>
            <person name="Fawcett J.A."/>
            <person name="Grimwood J."/>
            <person name="Gundlach H."/>
            <person name="Haberer G."/>
            <person name="Hollister J.D."/>
            <person name="Ossowski S."/>
            <person name="Ottilar R.P."/>
            <person name="Salamov A.A."/>
            <person name="Schneeberger K."/>
            <person name="Spannagl M."/>
            <person name="Wang X."/>
            <person name="Yang L."/>
            <person name="Nasrallah M.E."/>
            <person name="Bergelson J."/>
            <person name="Carrington J.C."/>
            <person name="Gaut B.S."/>
            <person name="Schmutz J."/>
            <person name="Mayer K.F.X."/>
            <person name="Van de Peer Y."/>
            <person name="Grigoriev I.V."/>
            <person name="Nordborg M."/>
            <person name="Weigel D."/>
            <person name="Guo Y.-L."/>
        </authorList>
    </citation>
    <scope>NUCLEOTIDE SEQUENCE [LARGE SCALE GENOMIC DNA]</scope>
    <source>
        <strain evidence="2">cv. MN47</strain>
    </source>
</reference>
<dbReference type="HOGENOM" id="CLU_2609311_0_0_1"/>
<dbReference type="Proteomes" id="UP000008694">
    <property type="component" value="Unassembled WGS sequence"/>
</dbReference>
<proteinExistence type="predicted"/>
<evidence type="ECO:0000313" key="2">
    <source>
        <dbReference type="Proteomes" id="UP000008694"/>
    </source>
</evidence>
<keyword evidence="2" id="KW-1185">Reference proteome</keyword>
<dbReference type="EMBL" id="GL348718">
    <property type="protein sequence ID" value="EFH47796.1"/>
    <property type="molecule type" value="Genomic_DNA"/>
</dbReference>
<protein>
    <submittedName>
        <fullName evidence="1">Expressed protein</fullName>
    </submittedName>
</protein>
<sequence length="79" mass="9285">MRHQAAMSIVEYMLDVDSHMWSMRRSKANFFVGDGVSRKTINSPLISYLSKNLFFFYNKTANSILCFYLNPLCFSLPRY</sequence>
<accession>D7M551</accession>
<evidence type="ECO:0000313" key="1">
    <source>
        <dbReference type="EMBL" id="EFH47796.1"/>
    </source>
</evidence>
<name>D7M551_ARALL</name>